<keyword evidence="5 7" id="KW-0472">Membrane</keyword>
<dbReference type="InterPro" id="IPR022357">
    <property type="entry name" value="MIP_CS"/>
</dbReference>
<reference evidence="8 9" key="1">
    <citation type="submission" date="2019-05" db="EMBL/GenBank/DDBJ databases">
        <title>Mycolicibacterium sphagni ENV482 genome assembly.</title>
        <authorList>
            <person name="Chen W."/>
            <person name="Faulkner N.W."/>
            <person name="Hyman M.R."/>
        </authorList>
    </citation>
    <scope>NUCLEOTIDE SEQUENCE [LARGE SCALE GENOMIC DNA]</scope>
    <source>
        <strain evidence="8 9">ENV482</strain>
    </source>
</reference>
<dbReference type="SUPFAM" id="SSF81338">
    <property type="entry name" value="Aquaporin-like"/>
    <property type="match status" value="1"/>
</dbReference>
<dbReference type="PRINTS" id="PR00783">
    <property type="entry name" value="MINTRINSICP"/>
</dbReference>
<organism evidence="8 9">
    <name type="scientific">Mycolicibacterium sphagni</name>
    <dbReference type="NCBI Taxonomy" id="1786"/>
    <lineage>
        <taxon>Bacteria</taxon>
        <taxon>Bacillati</taxon>
        <taxon>Actinomycetota</taxon>
        <taxon>Actinomycetes</taxon>
        <taxon>Mycobacteriales</taxon>
        <taxon>Mycobacteriaceae</taxon>
        <taxon>Mycolicibacterium</taxon>
    </lineage>
</organism>
<dbReference type="InterPro" id="IPR034294">
    <property type="entry name" value="Aquaporin_transptr"/>
</dbReference>
<feature type="transmembrane region" description="Helical" evidence="7">
    <location>
        <begin position="122"/>
        <end position="144"/>
    </location>
</feature>
<proteinExistence type="inferred from homology"/>
<feature type="transmembrane region" description="Helical" evidence="7">
    <location>
        <begin position="86"/>
        <end position="110"/>
    </location>
</feature>
<dbReference type="PROSITE" id="PS00221">
    <property type="entry name" value="MIP"/>
    <property type="match status" value="1"/>
</dbReference>
<name>A0ABX2JXJ5_9MYCO</name>
<keyword evidence="9" id="KW-1185">Reference proteome</keyword>
<dbReference type="PANTHER" id="PTHR45724:SF13">
    <property type="entry name" value="AQUAPORIN NIP1-1-RELATED"/>
    <property type="match status" value="1"/>
</dbReference>
<evidence type="ECO:0000313" key="8">
    <source>
        <dbReference type="EMBL" id="NTY61534.1"/>
    </source>
</evidence>
<dbReference type="Proteomes" id="UP000708347">
    <property type="component" value="Unassembled WGS sequence"/>
</dbReference>
<evidence type="ECO:0000256" key="1">
    <source>
        <dbReference type="ARBA" id="ARBA00004141"/>
    </source>
</evidence>
<evidence type="ECO:0000256" key="5">
    <source>
        <dbReference type="ARBA" id="ARBA00023136"/>
    </source>
</evidence>
<dbReference type="RefSeq" id="WP_174399272.1">
    <property type="nucleotide sequence ID" value="NZ_VBSB01000010.1"/>
</dbReference>
<sequence length="224" mass="22318">MTTTLRTPAITHLTHRAKYVTEAVGTFVLVFTIGASSLAGSPIAPVAIGAALMAMIYAGGHISGAHYNPAVTLAVLVRGRITAREAVGYVAAQIVGGLVAAAAVTAVVPAGPAQALALSGHAMVAAAIAELVFTFVLCFVVLNVATSKDHPNNSFYGLAIGFTVAAGAVAVGAISGGVFNPAVGIAGLGLGMFTGPVVFVYLIVQLVAAAAAGMAFRFLNPSDK</sequence>
<feature type="transmembrane region" description="Helical" evidence="7">
    <location>
        <begin position="20"/>
        <end position="40"/>
    </location>
</feature>
<feature type="transmembrane region" description="Helical" evidence="7">
    <location>
        <begin position="156"/>
        <end position="179"/>
    </location>
</feature>
<accession>A0ABX2JXJ5</accession>
<gene>
    <name evidence="8" type="ORF">FEG63_18465</name>
</gene>
<dbReference type="Gene3D" id="1.20.1080.10">
    <property type="entry name" value="Glycerol uptake facilitator protein"/>
    <property type="match status" value="1"/>
</dbReference>
<evidence type="ECO:0000313" key="9">
    <source>
        <dbReference type="Proteomes" id="UP000708347"/>
    </source>
</evidence>
<protein>
    <submittedName>
        <fullName evidence="8">Porin</fullName>
    </submittedName>
</protein>
<dbReference type="EMBL" id="VBSB01000010">
    <property type="protein sequence ID" value="NTY61534.1"/>
    <property type="molecule type" value="Genomic_DNA"/>
</dbReference>
<comment type="similarity">
    <text evidence="6">Belongs to the MIP/aquaporin (TC 1.A.8) family.</text>
</comment>
<dbReference type="InterPro" id="IPR023271">
    <property type="entry name" value="Aquaporin-like"/>
</dbReference>
<dbReference type="InterPro" id="IPR000425">
    <property type="entry name" value="MIP"/>
</dbReference>
<keyword evidence="3 6" id="KW-0812">Transmembrane</keyword>
<comment type="subcellular location">
    <subcellularLocation>
        <location evidence="1">Membrane</location>
        <topology evidence="1">Multi-pass membrane protein</topology>
    </subcellularLocation>
</comment>
<feature type="transmembrane region" description="Helical" evidence="7">
    <location>
        <begin position="46"/>
        <end position="65"/>
    </location>
</feature>
<evidence type="ECO:0000256" key="7">
    <source>
        <dbReference type="SAM" id="Phobius"/>
    </source>
</evidence>
<feature type="transmembrane region" description="Helical" evidence="7">
    <location>
        <begin position="199"/>
        <end position="219"/>
    </location>
</feature>
<keyword evidence="2 6" id="KW-0813">Transport</keyword>
<evidence type="ECO:0000256" key="2">
    <source>
        <dbReference type="ARBA" id="ARBA00022448"/>
    </source>
</evidence>
<evidence type="ECO:0000256" key="3">
    <source>
        <dbReference type="ARBA" id="ARBA00022692"/>
    </source>
</evidence>
<evidence type="ECO:0000256" key="4">
    <source>
        <dbReference type="ARBA" id="ARBA00022989"/>
    </source>
</evidence>
<dbReference type="Pfam" id="PF00230">
    <property type="entry name" value="MIP"/>
    <property type="match status" value="1"/>
</dbReference>
<dbReference type="PANTHER" id="PTHR45724">
    <property type="entry name" value="AQUAPORIN NIP2-1"/>
    <property type="match status" value="1"/>
</dbReference>
<keyword evidence="4 7" id="KW-1133">Transmembrane helix</keyword>
<evidence type="ECO:0000256" key="6">
    <source>
        <dbReference type="RuleBase" id="RU000477"/>
    </source>
</evidence>
<comment type="caution">
    <text evidence="8">The sequence shown here is derived from an EMBL/GenBank/DDBJ whole genome shotgun (WGS) entry which is preliminary data.</text>
</comment>